<accession>A0A0X3TPV9</accession>
<dbReference type="Pfam" id="PF00149">
    <property type="entry name" value="Metallophos"/>
    <property type="match status" value="1"/>
</dbReference>
<dbReference type="AlphaFoldDB" id="A0A0X3TPV9"/>
<dbReference type="PANTHER" id="PTHR42850:SF7">
    <property type="entry name" value="BIS(5'-NUCLEOSYL)-TETRAPHOSPHATASE PRPE [ASYMMETRICAL]"/>
    <property type="match status" value="1"/>
</dbReference>
<evidence type="ECO:0000313" key="3">
    <source>
        <dbReference type="Proteomes" id="UP000053690"/>
    </source>
</evidence>
<name>A0A0X3TPV9_9RHOB</name>
<dbReference type="STRING" id="1685378.AVO44_15840"/>
<dbReference type="EMBL" id="LQBP01000008">
    <property type="protein sequence ID" value="KUJ77795.1"/>
    <property type="molecule type" value="Genomic_DNA"/>
</dbReference>
<gene>
    <name evidence="2" type="ORF">AVO44_15840</name>
</gene>
<protein>
    <recommendedName>
        <fullName evidence="1">Calcineurin-like phosphoesterase domain-containing protein</fullName>
    </recommendedName>
</protein>
<comment type="caution">
    <text evidence="2">The sequence shown here is derived from an EMBL/GenBank/DDBJ whole genome shotgun (WGS) entry which is preliminary data.</text>
</comment>
<reference evidence="3" key="1">
    <citation type="submission" date="2015-12" db="EMBL/GenBank/DDBJ databases">
        <authorList>
            <person name="Zhang G."/>
            <person name="Stingl U."/>
        </authorList>
    </citation>
    <scope>NUCLEOTIDE SEQUENCE [LARGE SCALE GENOMIC DNA]</scope>
    <source>
        <strain evidence="3">ZGT108</strain>
    </source>
</reference>
<dbReference type="RefSeq" id="WP_068338799.1">
    <property type="nucleotide sequence ID" value="NZ_LQBP01000008.1"/>
</dbReference>
<organism evidence="2 3">
    <name type="scientific">Ruegeria profundi</name>
    <dbReference type="NCBI Taxonomy" id="1685378"/>
    <lineage>
        <taxon>Bacteria</taxon>
        <taxon>Pseudomonadati</taxon>
        <taxon>Pseudomonadota</taxon>
        <taxon>Alphaproteobacteria</taxon>
        <taxon>Rhodobacterales</taxon>
        <taxon>Roseobacteraceae</taxon>
        <taxon>Ruegeria</taxon>
    </lineage>
</organism>
<dbReference type="PANTHER" id="PTHR42850">
    <property type="entry name" value="METALLOPHOSPHOESTERASE"/>
    <property type="match status" value="1"/>
</dbReference>
<dbReference type="Gene3D" id="3.60.21.10">
    <property type="match status" value="1"/>
</dbReference>
<dbReference type="SUPFAM" id="SSF56300">
    <property type="entry name" value="Metallo-dependent phosphatases"/>
    <property type="match status" value="1"/>
</dbReference>
<evidence type="ECO:0000313" key="2">
    <source>
        <dbReference type="EMBL" id="KUJ77795.1"/>
    </source>
</evidence>
<keyword evidence="3" id="KW-1185">Reference proteome</keyword>
<dbReference type="GO" id="GO:0005737">
    <property type="term" value="C:cytoplasm"/>
    <property type="evidence" value="ECO:0007669"/>
    <property type="project" value="TreeGrafter"/>
</dbReference>
<dbReference type="Proteomes" id="UP000053690">
    <property type="component" value="Unassembled WGS sequence"/>
</dbReference>
<dbReference type="GO" id="GO:0016791">
    <property type="term" value="F:phosphatase activity"/>
    <property type="evidence" value="ECO:0007669"/>
    <property type="project" value="TreeGrafter"/>
</dbReference>
<evidence type="ECO:0000259" key="1">
    <source>
        <dbReference type="Pfam" id="PF00149"/>
    </source>
</evidence>
<sequence>MYHIIPDIHGHADKLDGLLAYLGWRKMLSGWIGPTPEQRIVFLGDFIDRGPENARVLDTVRSLIDSGKACAVMGNHEFNAIHYHTVVDGKPLRERSQKNRNQHKSFLDEFPTGDARTRDAINWMKDLPLFFENDLFRAVHACWYAPAIDLLKTELSDTRLSDDDLEREGWTAGPLWDALQIVTSGVEKQLPEGYSFFDKGEHERHHVRIAWWLNGARSWRDAAQSVPDVSSLPDGNLPEDVFDYIYSDTKPVFFGHYWLTGRPRVEAPHALCLDYSAGKGGPLVAYRFEGDQKENLVDQIVAQEIS</sequence>
<dbReference type="InterPro" id="IPR004843">
    <property type="entry name" value="Calcineurin-like_PHP"/>
</dbReference>
<feature type="domain" description="Calcineurin-like phosphoesterase" evidence="1">
    <location>
        <begin position="4"/>
        <end position="111"/>
    </location>
</feature>
<dbReference type="InterPro" id="IPR029052">
    <property type="entry name" value="Metallo-depent_PP-like"/>
</dbReference>
<dbReference type="InterPro" id="IPR050126">
    <property type="entry name" value="Ap4A_hydrolase"/>
</dbReference>
<proteinExistence type="predicted"/>